<evidence type="ECO:0000259" key="1">
    <source>
        <dbReference type="SMART" id="SM00860"/>
    </source>
</evidence>
<gene>
    <name evidence="2" type="ORF">ACI6Q5_01335</name>
    <name evidence="3" type="ORF">XcodCFBP4690_00815</name>
</gene>
<evidence type="ECO:0000313" key="3">
    <source>
        <dbReference type="EMBL" id="PPU66718.1"/>
    </source>
</evidence>
<dbReference type="RefSeq" id="WP_104539172.1">
    <property type="nucleotide sequence ID" value="NZ_JBJGBS010000003.1"/>
</dbReference>
<reference evidence="3 4" key="1">
    <citation type="submission" date="2016-08" db="EMBL/GenBank/DDBJ databases">
        <authorList>
            <person name="Seilhamer J.J."/>
        </authorList>
    </citation>
    <scope>NUCLEOTIDE SEQUENCE [LARGE SCALE GENOMIC DNA]</scope>
    <source>
        <strain evidence="3 4">CFBP4690</strain>
    </source>
</reference>
<dbReference type="EMBL" id="JBJGBS010000003">
    <property type="protein sequence ID" value="MFO3703641.1"/>
    <property type="molecule type" value="Genomic_DNA"/>
</dbReference>
<protein>
    <submittedName>
        <fullName evidence="3">Glucan biosynthesis protein</fullName>
    </submittedName>
    <submittedName>
        <fullName evidence="2">SMI1/KNR4 family protein</fullName>
    </submittedName>
</protein>
<proteinExistence type="predicted"/>
<dbReference type="Pfam" id="PF09346">
    <property type="entry name" value="SMI1_KNR4"/>
    <property type="match status" value="2"/>
</dbReference>
<reference evidence="2 5" key="2">
    <citation type="submission" date="2024-11" db="EMBL/GenBank/DDBJ databases">
        <title>Genome sequencing of Xanthomonas codiaei.</title>
        <authorList>
            <person name="Studholme D.J."/>
        </authorList>
    </citation>
    <scope>NUCLEOTIDE SEQUENCE [LARGE SCALE GENOMIC DNA]</scope>
    <source>
        <strain evidence="2 5">NCPPB 4350</strain>
    </source>
</reference>
<name>A0A2S7CYP0_9XANT</name>
<sequence length="372" mass="41284">MAALKWMVYGRSPSLDTFWDEALNLGRVPATDAAIAAAQERLGVRLPAWLRGLYARYDGGAVQMARGQSLEEPDNWLKAEWLIPRARLLGSAELFSFAEVCVREEYRDDAYAGLAIGDDDRRLIAIAADDRSPSRALCLDYSAPDTEPTLVYVDAGKNRRLCVFATVDALLSQLVDVHYWSPALQAKHDGNTVQWQPQPPAVNTFWSGPGHWNEAGTAAGSDALAAAEARLGVRLPALFKRLYGVQDGGDTGWCWVPRTRFPSDHYVDWECVLVDRYLLPLASIGSVLDLAAGFEDPSDFRAAACLHAGLDQVLVLSCHNVDCLLCLDYRARGPQCEPEVVYFELWEQLVPTWRAPSFDAFFSVLRQAELDF</sequence>
<organism evidence="3 4">
    <name type="scientific">Xanthomonas codiaei</name>
    <dbReference type="NCBI Taxonomy" id="56463"/>
    <lineage>
        <taxon>Bacteria</taxon>
        <taxon>Pseudomonadati</taxon>
        <taxon>Pseudomonadota</taxon>
        <taxon>Gammaproteobacteria</taxon>
        <taxon>Lysobacterales</taxon>
        <taxon>Lysobacteraceae</taxon>
        <taxon>Xanthomonas</taxon>
    </lineage>
</organism>
<dbReference type="InterPro" id="IPR037883">
    <property type="entry name" value="Knr4/Smi1-like_sf"/>
</dbReference>
<evidence type="ECO:0000313" key="2">
    <source>
        <dbReference type="EMBL" id="MFO3703641.1"/>
    </source>
</evidence>
<dbReference type="Proteomes" id="UP001637990">
    <property type="component" value="Unassembled WGS sequence"/>
</dbReference>
<dbReference type="Gene3D" id="3.40.1580.10">
    <property type="entry name" value="SMI1/KNR4-like"/>
    <property type="match status" value="2"/>
</dbReference>
<dbReference type="InterPro" id="IPR018958">
    <property type="entry name" value="Knr4/Smi1-like_dom"/>
</dbReference>
<dbReference type="SUPFAM" id="SSF160631">
    <property type="entry name" value="SMI1/KNR4-like"/>
    <property type="match status" value="2"/>
</dbReference>
<dbReference type="Proteomes" id="UP000237872">
    <property type="component" value="Unassembled WGS sequence"/>
</dbReference>
<dbReference type="EMBL" id="MDEC01000001">
    <property type="protein sequence ID" value="PPU66718.1"/>
    <property type="molecule type" value="Genomic_DNA"/>
</dbReference>
<comment type="caution">
    <text evidence="3">The sequence shown here is derived from an EMBL/GenBank/DDBJ whole genome shotgun (WGS) entry which is preliminary data.</text>
</comment>
<evidence type="ECO:0000313" key="5">
    <source>
        <dbReference type="Proteomes" id="UP001637990"/>
    </source>
</evidence>
<accession>A0A2S7CYP0</accession>
<feature type="domain" description="Knr4/Smi1-like" evidence="1">
    <location>
        <begin position="218"/>
        <end position="364"/>
    </location>
</feature>
<keyword evidence="5" id="KW-1185">Reference proteome</keyword>
<dbReference type="AlphaFoldDB" id="A0A2S7CYP0"/>
<dbReference type="OrthoDB" id="4827574at2"/>
<dbReference type="SMART" id="SM00860">
    <property type="entry name" value="SMI1_KNR4"/>
    <property type="match status" value="2"/>
</dbReference>
<feature type="domain" description="Knr4/Smi1-like" evidence="1">
    <location>
        <begin position="29"/>
        <end position="173"/>
    </location>
</feature>
<evidence type="ECO:0000313" key="4">
    <source>
        <dbReference type="Proteomes" id="UP000237872"/>
    </source>
</evidence>